<evidence type="ECO:0000313" key="3">
    <source>
        <dbReference type="Proteomes" id="UP000799441"/>
    </source>
</evidence>
<evidence type="ECO:0000256" key="1">
    <source>
        <dbReference type="SAM" id="MobiDB-lite"/>
    </source>
</evidence>
<evidence type="ECO:0000313" key="2">
    <source>
        <dbReference type="EMBL" id="KAF2718801.1"/>
    </source>
</evidence>
<keyword evidence="3" id="KW-1185">Reference proteome</keyword>
<dbReference type="Proteomes" id="UP000799441">
    <property type="component" value="Unassembled WGS sequence"/>
</dbReference>
<name>A0A9P4UMX0_9PEZI</name>
<feature type="region of interest" description="Disordered" evidence="1">
    <location>
        <begin position="393"/>
        <end position="423"/>
    </location>
</feature>
<feature type="compositionally biased region" description="Polar residues" evidence="1">
    <location>
        <begin position="190"/>
        <end position="220"/>
    </location>
</feature>
<organism evidence="2 3">
    <name type="scientific">Polychaeton citri CBS 116435</name>
    <dbReference type="NCBI Taxonomy" id="1314669"/>
    <lineage>
        <taxon>Eukaryota</taxon>
        <taxon>Fungi</taxon>
        <taxon>Dikarya</taxon>
        <taxon>Ascomycota</taxon>
        <taxon>Pezizomycotina</taxon>
        <taxon>Dothideomycetes</taxon>
        <taxon>Dothideomycetidae</taxon>
        <taxon>Capnodiales</taxon>
        <taxon>Capnodiaceae</taxon>
        <taxon>Polychaeton</taxon>
    </lineage>
</organism>
<gene>
    <name evidence="2" type="ORF">K431DRAFT_229908</name>
</gene>
<protein>
    <submittedName>
        <fullName evidence="2">Uncharacterized protein</fullName>
    </submittedName>
</protein>
<sequence>MIVLLVVLIPQKHGDVAVQAQWLNLTGFPALPTGISTVIQPRAMKNEGKCVQSGIWSCAATPIGSANQKSRRDDAVGGLPNFRFEIRFRNHTSDNNTALTPQKMKRRSSLSTLASSNMLQARNDWSIYLYSSLPSPPSEDDQMFLGRTTDNVSEPYNGLETPFFISLLDAQALHSGDSSKEEKKVKRRNGGSSQNAFQYPYPTSSSNGANAVATSTTISAPKSIPRLPVKSNGKANPPTLYPQPSSQPLRLYNQGQDDEYYGFYTYFDRSILISSSSLLSNSSTTPNKNAGQAFCTFSQTRLHVQIWTRKGTIASLNTTTNSATEERTAAANSSANTMTAPGSFPYPVTVTIDRHGGKADDKGVFCYGVDDDGYIVDDAKLWIDEDRGVDGTLVNPAGVPSNDGGNGSASRMAKQGHHDDNDKDYDAYGGIDGGSGGCACAWSSGS</sequence>
<dbReference type="AlphaFoldDB" id="A0A9P4UMX0"/>
<reference evidence="2" key="1">
    <citation type="journal article" date="2020" name="Stud. Mycol.">
        <title>101 Dothideomycetes genomes: a test case for predicting lifestyles and emergence of pathogens.</title>
        <authorList>
            <person name="Haridas S."/>
            <person name="Albert R."/>
            <person name="Binder M."/>
            <person name="Bloem J."/>
            <person name="Labutti K."/>
            <person name="Salamov A."/>
            <person name="Andreopoulos B."/>
            <person name="Baker S."/>
            <person name="Barry K."/>
            <person name="Bills G."/>
            <person name="Bluhm B."/>
            <person name="Cannon C."/>
            <person name="Castanera R."/>
            <person name="Culley D."/>
            <person name="Daum C."/>
            <person name="Ezra D."/>
            <person name="Gonzalez J."/>
            <person name="Henrissat B."/>
            <person name="Kuo A."/>
            <person name="Liang C."/>
            <person name="Lipzen A."/>
            <person name="Lutzoni F."/>
            <person name="Magnuson J."/>
            <person name="Mondo S."/>
            <person name="Nolan M."/>
            <person name="Ohm R."/>
            <person name="Pangilinan J."/>
            <person name="Park H.-J."/>
            <person name="Ramirez L."/>
            <person name="Alfaro M."/>
            <person name="Sun H."/>
            <person name="Tritt A."/>
            <person name="Yoshinaga Y."/>
            <person name="Zwiers L.-H."/>
            <person name="Turgeon B."/>
            <person name="Goodwin S."/>
            <person name="Spatafora J."/>
            <person name="Crous P."/>
            <person name="Grigoriev I."/>
        </authorList>
    </citation>
    <scope>NUCLEOTIDE SEQUENCE</scope>
    <source>
        <strain evidence="2">CBS 116435</strain>
    </source>
</reference>
<dbReference type="OrthoDB" id="10259622at2759"/>
<accession>A0A9P4UMX0</accession>
<proteinExistence type="predicted"/>
<comment type="caution">
    <text evidence="2">The sequence shown here is derived from an EMBL/GenBank/DDBJ whole genome shotgun (WGS) entry which is preliminary data.</text>
</comment>
<dbReference type="EMBL" id="MU003819">
    <property type="protein sequence ID" value="KAF2718801.1"/>
    <property type="molecule type" value="Genomic_DNA"/>
</dbReference>
<feature type="region of interest" description="Disordered" evidence="1">
    <location>
        <begin position="175"/>
        <end position="248"/>
    </location>
</feature>